<sequence length="160" mass="18643">MKKRLTLQVPKYLKKFLEGEFKGQNGEIHVEKWSELGKLIHLVSRSYPFPIAPVRAGGNTISISYYCREKSFEVPPDKMHALGNQLEEIFRRSLICEVRKVHEMAGGNYGPYIRQFLERYGIEPDVDVDFETIRKIYRDYLARNGRENEKNICVKSPAFA</sequence>
<evidence type="ECO:0000313" key="1">
    <source>
        <dbReference type="EMBL" id="KAB7728011.1"/>
    </source>
</evidence>
<proteinExistence type="predicted"/>
<protein>
    <submittedName>
        <fullName evidence="1">Uncharacterized protein</fullName>
    </submittedName>
</protein>
<dbReference type="EMBL" id="WELI01000009">
    <property type="protein sequence ID" value="KAB7728011.1"/>
    <property type="molecule type" value="Genomic_DNA"/>
</dbReference>
<evidence type="ECO:0000313" key="2">
    <source>
        <dbReference type="Proteomes" id="UP000488299"/>
    </source>
</evidence>
<reference evidence="1 2" key="1">
    <citation type="submission" date="2019-10" db="EMBL/GenBank/DDBJ databases">
        <title>Rudanella paleaurantiibacter sp. nov., isolated from sludge.</title>
        <authorList>
            <person name="Xu S.Q."/>
        </authorList>
    </citation>
    <scope>NUCLEOTIDE SEQUENCE [LARGE SCALE GENOMIC DNA]</scope>
    <source>
        <strain evidence="1 2">HX-22-17</strain>
    </source>
</reference>
<comment type="caution">
    <text evidence="1">The sequence shown here is derived from an EMBL/GenBank/DDBJ whole genome shotgun (WGS) entry which is preliminary data.</text>
</comment>
<keyword evidence="2" id="KW-1185">Reference proteome</keyword>
<dbReference type="Proteomes" id="UP000488299">
    <property type="component" value="Unassembled WGS sequence"/>
</dbReference>
<dbReference type="RefSeq" id="WP_152125962.1">
    <property type="nucleotide sequence ID" value="NZ_WELI01000009.1"/>
</dbReference>
<organism evidence="1 2">
    <name type="scientific">Rudanella paleaurantiibacter</name>
    <dbReference type="NCBI Taxonomy" id="2614655"/>
    <lineage>
        <taxon>Bacteria</taxon>
        <taxon>Pseudomonadati</taxon>
        <taxon>Bacteroidota</taxon>
        <taxon>Cytophagia</taxon>
        <taxon>Cytophagales</taxon>
        <taxon>Cytophagaceae</taxon>
        <taxon>Rudanella</taxon>
    </lineage>
</organism>
<name>A0A7J5TV32_9BACT</name>
<dbReference type="AlphaFoldDB" id="A0A7J5TV32"/>
<gene>
    <name evidence="1" type="ORF">F5984_19850</name>
</gene>
<accession>A0A7J5TV32</accession>